<dbReference type="PANTHER" id="PTHR30474">
    <property type="entry name" value="CELL CYCLE PROTEIN"/>
    <property type="match status" value="1"/>
</dbReference>
<proteinExistence type="predicted"/>
<evidence type="ECO:0000256" key="1">
    <source>
        <dbReference type="ARBA" id="ARBA00004141"/>
    </source>
</evidence>
<dbReference type="GO" id="GO:0051301">
    <property type="term" value="P:cell division"/>
    <property type="evidence" value="ECO:0007669"/>
    <property type="project" value="InterPro"/>
</dbReference>
<feature type="transmembrane region" description="Helical" evidence="6">
    <location>
        <begin position="361"/>
        <end position="381"/>
    </location>
</feature>
<evidence type="ECO:0000256" key="5">
    <source>
        <dbReference type="ARBA" id="ARBA00023136"/>
    </source>
</evidence>
<keyword evidence="5 6" id="KW-0472">Membrane</keyword>
<feature type="transmembrane region" description="Helical" evidence="6">
    <location>
        <begin position="330"/>
        <end position="354"/>
    </location>
</feature>
<dbReference type="GO" id="GO:0032153">
    <property type="term" value="C:cell division site"/>
    <property type="evidence" value="ECO:0007669"/>
    <property type="project" value="TreeGrafter"/>
</dbReference>
<evidence type="ECO:0000256" key="4">
    <source>
        <dbReference type="ARBA" id="ARBA00022989"/>
    </source>
</evidence>
<evidence type="ECO:0008006" key="9">
    <source>
        <dbReference type="Google" id="ProtNLM"/>
    </source>
</evidence>
<accession>A0A2N2F3I3</accession>
<dbReference type="AlphaFoldDB" id="A0A2N2F3I3"/>
<name>A0A2N2F3I3_9BACT</name>
<evidence type="ECO:0000256" key="6">
    <source>
        <dbReference type="SAM" id="Phobius"/>
    </source>
</evidence>
<feature type="transmembrane region" description="Helical" evidence="6">
    <location>
        <begin position="212"/>
        <end position="230"/>
    </location>
</feature>
<dbReference type="PANTHER" id="PTHR30474:SF1">
    <property type="entry name" value="PEPTIDOGLYCAN GLYCOSYLTRANSFERASE MRDB"/>
    <property type="match status" value="1"/>
</dbReference>
<dbReference type="GO" id="GO:0005886">
    <property type="term" value="C:plasma membrane"/>
    <property type="evidence" value="ECO:0007669"/>
    <property type="project" value="TreeGrafter"/>
</dbReference>
<organism evidence="7 8">
    <name type="scientific">Candidatus Dojkabacteria bacterium HGW-Dojkabacteria-1</name>
    <dbReference type="NCBI Taxonomy" id="2013761"/>
    <lineage>
        <taxon>Bacteria</taxon>
        <taxon>Candidatus Dojkabacteria</taxon>
    </lineage>
</organism>
<feature type="transmembrane region" description="Helical" evidence="6">
    <location>
        <begin position="81"/>
        <end position="100"/>
    </location>
</feature>
<keyword evidence="2 6" id="KW-0812">Transmembrane</keyword>
<keyword evidence="3" id="KW-0133">Cell shape</keyword>
<evidence type="ECO:0000313" key="8">
    <source>
        <dbReference type="Proteomes" id="UP000233417"/>
    </source>
</evidence>
<feature type="transmembrane region" description="Helical" evidence="6">
    <location>
        <begin position="190"/>
        <end position="206"/>
    </location>
</feature>
<dbReference type="GO" id="GO:0015648">
    <property type="term" value="F:lipid-linked peptidoglycan transporter activity"/>
    <property type="evidence" value="ECO:0007669"/>
    <property type="project" value="TreeGrafter"/>
</dbReference>
<feature type="transmembrane region" description="Helical" evidence="6">
    <location>
        <begin position="167"/>
        <end position="183"/>
    </location>
</feature>
<evidence type="ECO:0000256" key="2">
    <source>
        <dbReference type="ARBA" id="ARBA00022692"/>
    </source>
</evidence>
<keyword evidence="4 6" id="KW-1133">Transmembrane helix</keyword>
<feature type="transmembrane region" description="Helical" evidence="6">
    <location>
        <begin position="12"/>
        <end position="33"/>
    </location>
</feature>
<comment type="subcellular location">
    <subcellularLocation>
        <location evidence="1">Membrane</location>
        <topology evidence="1">Multi-pass membrane protein</topology>
    </subcellularLocation>
</comment>
<evidence type="ECO:0000256" key="3">
    <source>
        <dbReference type="ARBA" id="ARBA00022960"/>
    </source>
</evidence>
<sequence length="439" mass="48992">MKIQTKEKKIFNIDPVILVPTILLCVVGIVALLSTTITTDGSFGDTSIITKQIAFILFGLVVYFLLTFFDISLLRMWQIGLPIYIFTILLLILVLLIGPVVNNVQRWLVIGGIQIQPSEIAKFTVILTTATVLSYKDKYNEWLLFFISLLLTLPMVILIYMQPSGSMSILTLLIWFLVAFTGLNNQLRNTINLIIITSIVLTFFLISVTGNWYFLLLAVIGLIIAIFGFYYQESWKLFIVASLVISVILGLFSTIIYSNVLRQYQRDRIEVFLNPTENTQDLGFNVNQARIAIGSGQIWGKGFGNGTQSKRNFLPEHQTDFIYASFAEEFGLVGSLFLLFMFGVLITKGLIVSVNNFDNPFFSMLLIGITMKILLEVFINIGTNTGAIPATGIPLPLVSAGGSITVMTLFSLGVIQSIMNASQSKQKKSNIIDNYEFIN</sequence>
<feature type="transmembrane region" description="Helical" evidence="6">
    <location>
        <begin position="237"/>
        <end position="257"/>
    </location>
</feature>
<dbReference type="EMBL" id="PHAO01000001">
    <property type="protein sequence ID" value="PKN02762.1"/>
    <property type="molecule type" value="Genomic_DNA"/>
</dbReference>
<dbReference type="GO" id="GO:0008360">
    <property type="term" value="P:regulation of cell shape"/>
    <property type="evidence" value="ECO:0007669"/>
    <property type="project" value="UniProtKB-KW"/>
</dbReference>
<feature type="transmembrane region" description="Helical" evidence="6">
    <location>
        <begin position="393"/>
        <end position="415"/>
    </location>
</feature>
<dbReference type="InterPro" id="IPR001182">
    <property type="entry name" value="FtsW/RodA"/>
</dbReference>
<protein>
    <recommendedName>
        <fullName evidence="9">Rod shape-determining protein RodA</fullName>
    </recommendedName>
</protein>
<feature type="transmembrane region" description="Helical" evidence="6">
    <location>
        <begin position="53"/>
        <end position="74"/>
    </location>
</feature>
<dbReference type="Proteomes" id="UP000233417">
    <property type="component" value="Unassembled WGS sequence"/>
</dbReference>
<dbReference type="Pfam" id="PF01098">
    <property type="entry name" value="FTSW_RODA_SPOVE"/>
    <property type="match status" value="2"/>
</dbReference>
<feature type="transmembrane region" description="Helical" evidence="6">
    <location>
        <begin position="120"/>
        <end position="135"/>
    </location>
</feature>
<gene>
    <name evidence="7" type="ORF">CVU76_01875</name>
</gene>
<evidence type="ECO:0000313" key="7">
    <source>
        <dbReference type="EMBL" id="PKN02762.1"/>
    </source>
</evidence>
<comment type="caution">
    <text evidence="7">The sequence shown here is derived from an EMBL/GenBank/DDBJ whole genome shotgun (WGS) entry which is preliminary data.</text>
</comment>
<feature type="transmembrane region" description="Helical" evidence="6">
    <location>
        <begin position="142"/>
        <end position="161"/>
    </location>
</feature>
<dbReference type="NCBIfam" id="NF037961">
    <property type="entry name" value="RodA_shape"/>
    <property type="match status" value="1"/>
</dbReference>
<reference evidence="7 8" key="1">
    <citation type="journal article" date="2017" name="ISME J.">
        <title>Potential for microbial H2 and metal transformations associated with novel bacteria and archaea in deep terrestrial subsurface sediments.</title>
        <authorList>
            <person name="Hernsdorf A.W."/>
            <person name="Amano Y."/>
            <person name="Miyakawa K."/>
            <person name="Ise K."/>
            <person name="Suzuki Y."/>
            <person name="Anantharaman K."/>
            <person name="Probst A."/>
            <person name="Burstein D."/>
            <person name="Thomas B.C."/>
            <person name="Banfield J.F."/>
        </authorList>
    </citation>
    <scope>NUCLEOTIDE SEQUENCE [LARGE SCALE GENOMIC DNA]</scope>
    <source>
        <strain evidence="7">HGW-Dojkabacteria-1</strain>
    </source>
</reference>